<dbReference type="OrthoDB" id="3235173at2"/>
<dbReference type="AlphaFoldDB" id="A0A5B7YJM2"/>
<sequence>MNFALKVTTALHLAIKNGHFGIFTTRDIGLATEESVNDNFRKKLSKGVSKRWLLKVCRDIYALPGNEPTKRGVLEYIASRLHWDKFIYVSLESELSRQGIISQIPFGYLTVMTQGRSGKIETRYGTIEFTHTSRKNLSEEDVYYDPDTRIFRARAKRAIADLKRVGRNTDMINEEVVND</sequence>
<reference evidence="1 2" key="1">
    <citation type="submission" date="2019-04" db="EMBL/GenBank/DDBJ databases">
        <title>Salinimonas iocasae sp. nov., a halophilic bacterium isolated from the outer tube casing of tubeworms in Okinawa Trough.</title>
        <authorList>
            <person name="Zhang H."/>
            <person name="Wang H."/>
            <person name="Li C."/>
        </authorList>
    </citation>
    <scope>NUCLEOTIDE SEQUENCE [LARGE SCALE GENOMIC DNA]</scope>
    <source>
        <strain evidence="1 2">KX18D6</strain>
        <plasmid evidence="1 2">plas12</plasmid>
    </source>
</reference>
<name>A0A5B7YJM2_9ALTE</name>
<dbReference type="KEGG" id="salk:FBQ74_18360"/>
<accession>A0A5B7YJM2</accession>
<keyword evidence="2" id="KW-1185">Reference proteome</keyword>
<geneLocation type="plasmid" evidence="1 2">
    <name>plas12</name>
</geneLocation>
<protein>
    <submittedName>
        <fullName evidence="1">Uncharacterized protein</fullName>
    </submittedName>
</protein>
<organism evidence="1 2">
    <name type="scientific">Salinimonas iocasae</name>
    <dbReference type="NCBI Taxonomy" id="2572577"/>
    <lineage>
        <taxon>Bacteria</taxon>
        <taxon>Pseudomonadati</taxon>
        <taxon>Pseudomonadota</taxon>
        <taxon>Gammaproteobacteria</taxon>
        <taxon>Alteromonadales</taxon>
        <taxon>Alteromonadaceae</taxon>
        <taxon>Alteromonas/Salinimonas group</taxon>
        <taxon>Salinimonas</taxon>
    </lineage>
</organism>
<dbReference type="NCBIfam" id="NF047376">
    <property type="entry name" value="TAA_AbiEi"/>
    <property type="match status" value="1"/>
</dbReference>
<dbReference type="InterPro" id="IPR059220">
    <property type="entry name" value="AbiEi"/>
</dbReference>
<dbReference type="Proteomes" id="UP000304912">
    <property type="component" value="Plasmid plas12"/>
</dbReference>
<gene>
    <name evidence="1" type="ORF">FBQ74_18360</name>
</gene>
<keyword evidence="1" id="KW-0614">Plasmid</keyword>
<proteinExistence type="predicted"/>
<dbReference type="EMBL" id="CP039853">
    <property type="protein sequence ID" value="QCZ95490.1"/>
    <property type="molecule type" value="Genomic_DNA"/>
</dbReference>
<dbReference type="RefSeq" id="WP_139758179.1">
    <property type="nucleotide sequence ID" value="NZ_CP039853.1"/>
</dbReference>
<evidence type="ECO:0000313" key="1">
    <source>
        <dbReference type="EMBL" id="QCZ95490.1"/>
    </source>
</evidence>
<evidence type="ECO:0000313" key="2">
    <source>
        <dbReference type="Proteomes" id="UP000304912"/>
    </source>
</evidence>